<name>A0A3S1DTC9_9BACT</name>
<protein>
    <submittedName>
        <fullName evidence="5">HlyD family efflux transporter periplasmic adaptor subunit</fullName>
    </submittedName>
</protein>
<dbReference type="InterPro" id="IPR050739">
    <property type="entry name" value="MFP"/>
</dbReference>
<dbReference type="PRINTS" id="PR01490">
    <property type="entry name" value="RTXTOXIND"/>
</dbReference>
<dbReference type="OrthoDB" id="7057889at2"/>
<comment type="caution">
    <text evidence="5">The sequence shown here is derived from an EMBL/GenBank/DDBJ whole genome shotgun (WGS) entry which is preliminary data.</text>
</comment>
<dbReference type="GO" id="GO:0016020">
    <property type="term" value="C:membrane"/>
    <property type="evidence" value="ECO:0007669"/>
    <property type="project" value="UniProtKB-SubCell"/>
</dbReference>
<keyword evidence="4" id="KW-0472">Membrane</keyword>
<proteinExistence type="predicted"/>
<dbReference type="Proteomes" id="UP000281028">
    <property type="component" value="Unassembled WGS sequence"/>
</dbReference>
<keyword evidence="2" id="KW-0812">Transmembrane</keyword>
<evidence type="ECO:0000256" key="1">
    <source>
        <dbReference type="ARBA" id="ARBA00004167"/>
    </source>
</evidence>
<evidence type="ECO:0000256" key="2">
    <source>
        <dbReference type="ARBA" id="ARBA00022692"/>
    </source>
</evidence>
<organism evidence="5 6">
    <name type="scientific">Chitinophaga solisilvae</name>
    <dbReference type="NCBI Taxonomy" id="1233460"/>
    <lineage>
        <taxon>Bacteria</taxon>
        <taxon>Pseudomonadati</taxon>
        <taxon>Bacteroidota</taxon>
        <taxon>Chitinophagia</taxon>
        <taxon>Chitinophagales</taxon>
        <taxon>Chitinophagaceae</taxon>
        <taxon>Chitinophaga</taxon>
    </lineage>
</organism>
<dbReference type="PANTHER" id="PTHR30386:SF26">
    <property type="entry name" value="TRANSPORT PROTEIN COMB"/>
    <property type="match status" value="1"/>
</dbReference>
<evidence type="ECO:0000256" key="4">
    <source>
        <dbReference type="ARBA" id="ARBA00023136"/>
    </source>
</evidence>
<keyword evidence="6" id="KW-1185">Reference proteome</keyword>
<evidence type="ECO:0000256" key="3">
    <source>
        <dbReference type="ARBA" id="ARBA00022989"/>
    </source>
</evidence>
<reference evidence="5" key="1">
    <citation type="submission" date="2020-05" db="EMBL/GenBank/DDBJ databases">
        <title>Chitinophaga laudate sp. nov., isolated from a tropical peat swamp.</title>
        <authorList>
            <person name="Goh C.B.S."/>
            <person name="Lee M.S."/>
            <person name="Parimannan S."/>
            <person name="Pasbakhsh P."/>
            <person name="Yule C.M."/>
            <person name="Rajandas H."/>
            <person name="Loke S."/>
            <person name="Croft L."/>
            <person name="Tan J.B.L."/>
        </authorList>
    </citation>
    <scope>NUCLEOTIDE SEQUENCE</scope>
    <source>
        <strain evidence="5">Mgbs1</strain>
    </source>
</reference>
<evidence type="ECO:0000313" key="5">
    <source>
        <dbReference type="EMBL" id="NSL88343.1"/>
    </source>
</evidence>
<dbReference type="AlphaFoldDB" id="A0A3S1DTC9"/>
<comment type="subcellular location">
    <subcellularLocation>
        <location evidence="1">Membrane</location>
        <topology evidence="1">Single-pass membrane protein</topology>
    </subcellularLocation>
</comment>
<sequence>MEHRKKIDEIDIYSDEVKHILQRPDGLMLRWGSTIFFIIVLLLFTACYFIRYPDSIYATVLITTPHPPATIVAKKNGTISRLFVKENQYVKAQEVIGIISNTCNYNDLQTLKKKLASYDPLASPAHTPAFATNLDLGELQPGYMEFVSIQQEYQLQITLQPEQQEILALENSRSEHQQLLNRLSKQKENLEEELSLTDKDLTRNKSLLEMKVISAKEYEDKMKQDLLSKRQLITANVSINNTNIDVIAIGNKLRQLRIAATKNTAVLQQRLTDAYKQLLSSIAAWEEVNLLVSPIPGKVTFFRFWSENQYVKANEDVFTIVPDSQDSVVGKMMMPVLNSGKVQPGNRVIISLNNYPEQEFGTLNGRILHISLVPKGEQYAIEVSLPHQLLTSNKKTLQFRQEMGGKAEIITENRSIFNRIFEKVMNRINRRQAGA</sequence>
<gene>
    <name evidence="5" type="ORF">ECE50_016005</name>
</gene>
<accession>A0A3S1DTC9</accession>
<dbReference type="EMBL" id="RIAR02000001">
    <property type="protein sequence ID" value="NSL88343.1"/>
    <property type="molecule type" value="Genomic_DNA"/>
</dbReference>
<keyword evidence="3" id="KW-1133">Transmembrane helix</keyword>
<dbReference type="PANTHER" id="PTHR30386">
    <property type="entry name" value="MEMBRANE FUSION SUBUNIT OF EMRAB-TOLC MULTIDRUG EFFLUX PUMP"/>
    <property type="match status" value="1"/>
</dbReference>
<evidence type="ECO:0000313" key="6">
    <source>
        <dbReference type="Proteomes" id="UP000281028"/>
    </source>
</evidence>